<reference evidence="1 2" key="1">
    <citation type="submission" date="2010-12" db="EMBL/GenBank/DDBJ databases">
        <title>Whole genome sequence of Acidiphilium multivorum AIU301.</title>
        <authorList>
            <person name="Narita-Yamada S."/>
            <person name="Nakamura S."/>
            <person name="Ito N."/>
            <person name="Takarada H."/>
            <person name="Katano Y."/>
            <person name="Nakazawa H."/>
            <person name="Hosoyama A."/>
            <person name="Yamada R."/>
            <person name="Fujita N."/>
        </authorList>
    </citation>
    <scope>NUCLEOTIDE SEQUENCE [LARGE SCALE GENOMIC DNA]</scope>
    <source>
        <strain evidence="2">DSM 11245 / JCM 8867 / AIU301</strain>
    </source>
</reference>
<name>F0J5F3_ACIMA</name>
<sequence>MTENSSSGNDLGTEIAKELIRQLPIRDATLSAAQQTGEILTDLAKVLHLALAPVQLLAAYQDRFRQFVDRAVRRVPEEKRIAPAPQILGPIVEGIRYEPEGTPIDELFSELLSRSVDSDRAHEAHPSYPIIIRQISSDEAKILSNLKGRRFDYVHTRDLAYPVDSHTY</sequence>
<dbReference type="AlphaFoldDB" id="F0J5F3"/>
<dbReference type="HOGENOM" id="CLU_1583031_0_0_5"/>
<proteinExistence type="predicted"/>
<dbReference type="RefSeq" id="WP_013639660.1">
    <property type="nucleotide sequence ID" value="NC_015186.1"/>
</dbReference>
<dbReference type="EMBL" id="AP012035">
    <property type="protein sequence ID" value="BAJ80202.1"/>
    <property type="molecule type" value="Genomic_DNA"/>
</dbReference>
<protein>
    <recommendedName>
        <fullName evidence="3">DUF4393 domain-containing protein</fullName>
    </recommendedName>
</protein>
<dbReference type="Pfam" id="PF14337">
    <property type="entry name" value="Abi_alpha"/>
    <property type="match status" value="1"/>
</dbReference>
<evidence type="ECO:0008006" key="3">
    <source>
        <dbReference type="Google" id="ProtNLM"/>
    </source>
</evidence>
<dbReference type="InterPro" id="IPR025506">
    <property type="entry name" value="Abi_alpha"/>
</dbReference>
<dbReference type="Proteomes" id="UP000007100">
    <property type="component" value="Chromosome"/>
</dbReference>
<dbReference type="KEGG" id="amv:ACMV_08550"/>
<gene>
    <name evidence="1" type="ordered locus">ACMV_08550</name>
</gene>
<organism evidence="1 2">
    <name type="scientific">Acidiphilium multivorum (strain DSM 11245 / JCM 8867 / NBRC 100883 / AIU 301)</name>
    <dbReference type="NCBI Taxonomy" id="926570"/>
    <lineage>
        <taxon>Bacteria</taxon>
        <taxon>Pseudomonadati</taxon>
        <taxon>Pseudomonadota</taxon>
        <taxon>Alphaproteobacteria</taxon>
        <taxon>Acetobacterales</taxon>
        <taxon>Acidocellaceae</taxon>
        <taxon>Acidiphilium</taxon>
    </lineage>
</organism>
<evidence type="ECO:0000313" key="2">
    <source>
        <dbReference type="Proteomes" id="UP000007100"/>
    </source>
</evidence>
<evidence type="ECO:0000313" key="1">
    <source>
        <dbReference type="EMBL" id="BAJ80202.1"/>
    </source>
</evidence>
<accession>F0J5F3</accession>
<keyword evidence="2" id="KW-1185">Reference proteome</keyword>